<dbReference type="Proteomes" id="UP001314170">
    <property type="component" value="Unassembled WGS sequence"/>
</dbReference>
<dbReference type="EMBL" id="CAWUPB010001195">
    <property type="protein sequence ID" value="CAK7355531.1"/>
    <property type="molecule type" value="Genomic_DNA"/>
</dbReference>
<keyword evidence="3" id="KW-1185">Reference proteome</keyword>
<reference evidence="2 3" key="1">
    <citation type="submission" date="2024-01" db="EMBL/GenBank/DDBJ databases">
        <authorList>
            <person name="Waweru B."/>
        </authorList>
    </citation>
    <scope>NUCLEOTIDE SEQUENCE [LARGE SCALE GENOMIC DNA]</scope>
</reference>
<evidence type="ECO:0000313" key="3">
    <source>
        <dbReference type="Proteomes" id="UP001314170"/>
    </source>
</evidence>
<organism evidence="2 3">
    <name type="scientific">Dovyalis caffra</name>
    <dbReference type="NCBI Taxonomy" id="77055"/>
    <lineage>
        <taxon>Eukaryota</taxon>
        <taxon>Viridiplantae</taxon>
        <taxon>Streptophyta</taxon>
        <taxon>Embryophyta</taxon>
        <taxon>Tracheophyta</taxon>
        <taxon>Spermatophyta</taxon>
        <taxon>Magnoliopsida</taxon>
        <taxon>eudicotyledons</taxon>
        <taxon>Gunneridae</taxon>
        <taxon>Pentapetalae</taxon>
        <taxon>rosids</taxon>
        <taxon>fabids</taxon>
        <taxon>Malpighiales</taxon>
        <taxon>Salicaceae</taxon>
        <taxon>Flacourtieae</taxon>
        <taxon>Dovyalis</taxon>
    </lineage>
</organism>
<feature type="compositionally biased region" description="Basic and acidic residues" evidence="1">
    <location>
        <begin position="1"/>
        <end position="12"/>
    </location>
</feature>
<comment type="caution">
    <text evidence="2">The sequence shown here is derived from an EMBL/GenBank/DDBJ whole genome shotgun (WGS) entry which is preliminary data.</text>
</comment>
<gene>
    <name evidence="2" type="ORF">DCAF_LOCUS25791</name>
</gene>
<feature type="compositionally biased region" description="Basic and acidic residues" evidence="1">
    <location>
        <begin position="35"/>
        <end position="49"/>
    </location>
</feature>
<feature type="region of interest" description="Disordered" evidence="1">
    <location>
        <begin position="1"/>
        <end position="67"/>
    </location>
</feature>
<name>A0AAV1SRX4_9ROSI</name>
<protein>
    <submittedName>
        <fullName evidence="2">Uncharacterized protein</fullName>
    </submittedName>
</protein>
<sequence>MRVFRSMRDQKGRNIAIVKRLGRNSAGHRASKGRGGREGDKLGKGRKSEEEDVTGGGKGASPMGSPSLHALTHIGIALSYFPWVEKATTTPSALTSPFQCFNQ</sequence>
<accession>A0AAV1SRX4</accession>
<dbReference type="AlphaFoldDB" id="A0AAV1SRX4"/>
<evidence type="ECO:0000313" key="2">
    <source>
        <dbReference type="EMBL" id="CAK7355531.1"/>
    </source>
</evidence>
<evidence type="ECO:0000256" key="1">
    <source>
        <dbReference type="SAM" id="MobiDB-lite"/>
    </source>
</evidence>
<proteinExistence type="predicted"/>